<dbReference type="Gene3D" id="2.60.40.10">
    <property type="entry name" value="Immunoglobulins"/>
    <property type="match status" value="1"/>
</dbReference>
<organism evidence="7 8">
    <name type="scientific">Rhinolophus ferrumequinum</name>
    <name type="common">Greater horseshoe bat</name>
    <dbReference type="NCBI Taxonomy" id="59479"/>
    <lineage>
        <taxon>Eukaryota</taxon>
        <taxon>Metazoa</taxon>
        <taxon>Chordata</taxon>
        <taxon>Craniata</taxon>
        <taxon>Vertebrata</taxon>
        <taxon>Euteleostomi</taxon>
        <taxon>Mammalia</taxon>
        <taxon>Eutheria</taxon>
        <taxon>Laurasiatheria</taxon>
        <taxon>Chiroptera</taxon>
        <taxon>Yinpterochiroptera</taxon>
        <taxon>Rhinolophoidea</taxon>
        <taxon>Rhinolophidae</taxon>
        <taxon>Rhinolophinae</taxon>
        <taxon>Rhinolophus</taxon>
    </lineage>
</organism>
<dbReference type="Pfam" id="PF07686">
    <property type="entry name" value="V-set"/>
    <property type="match status" value="1"/>
</dbReference>
<keyword evidence="3" id="KW-0675">Receptor</keyword>
<dbReference type="InterPro" id="IPR051287">
    <property type="entry name" value="TCR_variable_region"/>
</dbReference>
<reference evidence="7 8" key="2">
    <citation type="journal article" date="2018" name="Annu Rev Anim Biosci">
        <title>Bat Biology, Genomes, and the Bat1K Project: To Generate Chromosome-Level Genomes for All Living Bat Species.</title>
        <authorList>
            <person name="Teeling E.C."/>
            <person name="Vernes S.C."/>
            <person name="Davalos L.M."/>
            <person name="Ray D.A."/>
            <person name="Gilbert M.T.P."/>
            <person name="Myers E."/>
        </authorList>
    </citation>
    <scope>NUCLEOTIDE SEQUENCE</scope>
</reference>
<dbReference type="Proteomes" id="UP000472240">
    <property type="component" value="Chromosome 6"/>
</dbReference>
<feature type="domain" description="Ig-like" evidence="6">
    <location>
        <begin position="43"/>
        <end position="142"/>
    </location>
</feature>
<keyword evidence="5" id="KW-0391">Immunity</keyword>
<dbReference type="SUPFAM" id="SSF48726">
    <property type="entry name" value="Immunoglobulin"/>
    <property type="match status" value="1"/>
</dbReference>
<dbReference type="InterPro" id="IPR003599">
    <property type="entry name" value="Ig_sub"/>
</dbReference>
<dbReference type="AlphaFoldDB" id="A0A671G2B7"/>
<dbReference type="InterPro" id="IPR013106">
    <property type="entry name" value="Ig_V-set"/>
</dbReference>
<evidence type="ECO:0000256" key="1">
    <source>
        <dbReference type="ARBA" id="ARBA00022729"/>
    </source>
</evidence>
<name>A0A671G2B7_RHIFE</name>
<sequence length="160" mass="17981">MPLKICFLSSITSANALTIILLKSFMPRNHRSVLFSPGRAHGDSVSQMEGPVTLSEGSSLNVSCSYEASGNPTLFWYVQYPREGPQLLLKAFINGEKGRNKGFEATYHKESKSFHLEKASVHESDSAMYYCALSDTGQFSFHHHIFDHFTLFSYPRPLIL</sequence>
<dbReference type="PROSITE" id="PS50835">
    <property type="entry name" value="IG_LIKE"/>
    <property type="match status" value="1"/>
</dbReference>
<dbReference type="PANTHER" id="PTHR19367">
    <property type="entry name" value="T-CELL RECEPTOR ALPHA CHAIN V REGION"/>
    <property type="match status" value="1"/>
</dbReference>
<keyword evidence="4" id="KW-0393">Immunoglobulin domain</keyword>
<keyword evidence="5" id="KW-1279">T cell receptor</keyword>
<accession>A0A671G2B7</accession>
<dbReference type="InterPro" id="IPR036179">
    <property type="entry name" value="Ig-like_dom_sf"/>
</dbReference>
<evidence type="ECO:0000256" key="2">
    <source>
        <dbReference type="ARBA" id="ARBA00023130"/>
    </source>
</evidence>
<keyword evidence="1" id="KW-0732">Signal</keyword>
<keyword evidence="8" id="KW-1185">Reference proteome</keyword>
<dbReference type="InParanoid" id="A0A671G2B7"/>
<dbReference type="GeneTree" id="ENSGT00940000154455"/>
<reference evidence="7" key="4">
    <citation type="submission" date="2025-08" db="UniProtKB">
        <authorList>
            <consortium name="Ensembl"/>
        </authorList>
    </citation>
    <scope>IDENTIFICATION</scope>
</reference>
<protein>
    <recommendedName>
        <fullName evidence="6">Ig-like domain-containing protein</fullName>
    </recommendedName>
</protein>
<dbReference type="PANTHER" id="PTHR19367:SF42">
    <property type="entry name" value="T CELL RECEPTOR ALPHA VARIABLE 18"/>
    <property type="match status" value="1"/>
</dbReference>
<keyword evidence="2" id="KW-1064">Adaptive immunity</keyword>
<evidence type="ECO:0000256" key="5">
    <source>
        <dbReference type="ARBA" id="ARBA00043266"/>
    </source>
</evidence>
<dbReference type="SMART" id="SM00409">
    <property type="entry name" value="IG"/>
    <property type="match status" value="1"/>
</dbReference>
<dbReference type="InterPro" id="IPR013783">
    <property type="entry name" value="Ig-like_fold"/>
</dbReference>
<evidence type="ECO:0000313" key="8">
    <source>
        <dbReference type="Proteomes" id="UP000472240"/>
    </source>
</evidence>
<reference evidence="8" key="3">
    <citation type="submission" date="2018-12" db="EMBL/GenBank/DDBJ databases">
        <title>G10K-VGP greater horseshoe bat female genome, primary haplotype.</title>
        <authorList>
            <person name="Teeling E."/>
            <person name="Myers G."/>
            <person name="Vernes S."/>
            <person name="Pippel M."/>
            <person name="Winkler S."/>
            <person name="Fedrigo O."/>
            <person name="Rhie A."/>
            <person name="Koren S."/>
            <person name="Phillippy A."/>
            <person name="Lewin H."/>
            <person name="Damas J."/>
            <person name="Howe K."/>
            <person name="Mountcastle J."/>
            <person name="Jarvis E.D."/>
        </authorList>
    </citation>
    <scope>NUCLEOTIDE SEQUENCE [LARGE SCALE GENOMIC DNA]</scope>
</reference>
<evidence type="ECO:0000256" key="4">
    <source>
        <dbReference type="ARBA" id="ARBA00023319"/>
    </source>
</evidence>
<reference evidence="7" key="5">
    <citation type="submission" date="2025-09" db="UniProtKB">
        <authorList>
            <consortium name="Ensembl"/>
        </authorList>
    </citation>
    <scope>IDENTIFICATION</scope>
</reference>
<dbReference type="GO" id="GO:0042101">
    <property type="term" value="C:T cell receptor complex"/>
    <property type="evidence" value="ECO:0007669"/>
    <property type="project" value="UniProtKB-KW"/>
</dbReference>
<proteinExistence type="predicted"/>
<dbReference type="OMA" id="ASCHNHI"/>
<dbReference type="InterPro" id="IPR007110">
    <property type="entry name" value="Ig-like_dom"/>
</dbReference>
<evidence type="ECO:0000313" key="7">
    <source>
        <dbReference type="Ensembl" id="ENSRFEP00010030093.1"/>
    </source>
</evidence>
<dbReference type="GO" id="GO:0002250">
    <property type="term" value="P:adaptive immune response"/>
    <property type="evidence" value="ECO:0007669"/>
    <property type="project" value="UniProtKB-KW"/>
</dbReference>
<dbReference type="Ensembl" id="ENSRFET00010032648.1">
    <property type="protein sequence ID" value="ENSRFEP00010030093.1"/>
    <property type="gene ID" value="ENSRFEG00010019931.1"/>
</dbReference>
<reference evidence="7 8" key="1">
    <citation type="journal article" date="2015" name="Annu Rev Anim Biosci">
        <title>The Genome 10K Project: a way forward.</title>
        <authorList>
            <person name="Koepfli K.P."/>
            <person name="Paten B."/>
            <person name="O'Brien S.J."/>
            <person name="Koepfli K.P."/>
            <person name="Paten B."/>
            <person name="Antunes A."/>
            <person name="Belov K."/>
            <person name="Bustamante C."/>
            <person name="Castoe T.A."/>
            <person name="Clawson H."/>
            <person name="Crawford A.J."/>
            <person name="Diekhans M."/>
            <person name="Distel D."/>
            <person name="Durbin R."/>
            <person name="Earl D."/>
            <person name="Fujita M.K."/>
            <person name="Gamble T."/>
            <person name="Georges A."/>
            <person name="Gemmell N."/>
            <person name="Gilbert M.T."/>
            <person name="Graves J.M."/>
            <person name="Green R.E."/>
            <person name="Hickey G."/>
            <person name="Jarvis E.D."/>
            <person name="Johnson W."/>
            <person name="Komissarov A."/>
            <person name="Korf I."/>
            <person name="Kuhn R."/>
            <person name="Larkin D.M."/>
            <person name="Lewin H."/>
            <person name="Lopez J.V."/>
            <person name="Ma J."/>
            <person name="Marques-Bonet T."/>
            <person name="Miller W."/>
            <person name="Murphy R."/>
            <person name="Pevzner P."/>
            <person name="Shapiro B."/>
            <person name="Steiner C."/>
            <person name="Tamazian G."/>
            <person name="Venkatesh B."/>
            <person name="Wang J."/>
            <person name="Wayne R."/>
            <person name="Wiley E."/>
            <person name="Yang H."/>
            <person name="Zhang G."/>
            <person name="Haussler D."/>
            <person name="Ryder O."/>
            <person name="O'Brien S.J."/>
        </authorList>
    </citation>
    <scope>NUCLEOTIDE SEQUENCE</scope>
</reference>
<evidence type="ECO:0000256" key="3">
    <source>
        <dbReference type="ARBA" id="ARBA00023170"/>
    </source>
</evidence>
<evidence type="ECO:0000259" key="6">
    <source>
        <dbReference type="PROSITE" id="PS50835"/>
    </source>
</evidence>
<dbReference type="FunCoup" id="A0A671G2B7">
    <property type="interactions" value="49"/>
</dbReference>